<comment type="caution">
    <text evidence="1">The sequence shown here is derived from an EMBL/GenBank/DDBJ whole genome shotgun (WGS) entry which is preliminary data.</text>
</comment>
<keyword evidence="2" id="KW-1185">Reference proteome</keyword>
<reference evidence="1" key="1">
    <citation type="submission" date="2022-09" db="EMBL/GenBank/DDBJ databases">
        <title>Winslowiella arboricola sp. nov., isolated from bleeding cankers on broadleaf hosts.</title>
        <authorList>
            <person name="Brady C."/>
            <person name="Kaur S."/>
            <person name="Crampton B."/>
            <person name="Maddock D."/>
            <person name="Arnold D."/>
            <person name="Denman S."/>
        </authorList>
    </citation>
    <scope>NUCLEOTIDE SEQUENCE</scope>
    <source>
        <strain evidence="1">BAC 15a-03b</strain>
    </source>
</reference>
<evidence type="ECO:0000313" key="2">
    <source>
        <dbReference type="Proteomes" id="UP001064262"/>
    </source>
</evidence>
<sequence length="588" mass="68371">MIYQHIDRELFEFISNPIKNRCYLTERPASLSIAARILYNVPFLRKFINDKDAMAIFERRYAAYLTEASAATQSLAPGHHDVRDEKYISVIMNNFTRFFKIGVLFANDDDFSQADKKLANGHITANLLTKLEYHCNRITEAFDLSDDYLHSISANEKLWISFFLSEVYLLLKCNIFTLNLNGNDIFIESGEEFKQKVRGYWISEILEANSKTSDIKAFIDLASALTRRKTLPADLANASIDYILDKVFSINPNYITPAVSANEKYQFLREVIFFSLILECNFLSGSHAVDRQYFLNSKHIRDKSLQFIEQHLLPASDARLNNEGGFICQSGDSGYKRAGLSFKYGLRKFCGMLLQAQQDNLKGKDFKGELGDFFEVDYILNYLKKLNYFGYTPHAGFKSTNKSEIKGYDVDIVLHDSRNDIYYFIQVKYRFSALPTYFSEQFMFFNEDSFKKGYVNQLITLKDNFSHQSIRNQLRSRGLAAATLENSHFILLHNIPFLNFYEHQGVYFYEWNLLRNILQDGKIHWRKGDEMGNETTSNTLQLHKPEEIIDAFLNNSINGQQLQQQFELFKNSKCLFRFGKENVRCQML</sequence>
<evidence type="ECO:0000313" key="1">
    <source>
        <dbReference type="EMBL" id="MCU5780061.1"/>
    </source>
</evidence>
<organism evidence="1 2">
    <name type="scientific">Winslowiella arboricola</name>
    <dbReference type="NCBI Taxonomy" id="2978220"/>
    <lineage>
        <taxon>Bacteria</taxon>
        <taxon>Pseudomonadati</taxon>
        <taxon>Pseudomonadota</taxon>
        <taxon>Gammaproteobacteria</taxon>
        <taxon>Enterobacterales</taxon>
        <taxon>Erwiniaceae</taxon>
        <taxon>Winslowiella</taxon>
    </lineage>
</organism>
<protein>
    <submittedName>
        <fullName evidence="1">Uncharacterized protein</fullName>
    </submittedName>
</protein>
<dbReference type="EMBL" id="JAODIM010000043">
    <property type="protein sequence ID" value="MCU5780061.1"/>
    <property type="molecule type" value="Genomic_DNA"/>
</dbReference>
<dbReference type="Proteomes" id="UP001064262">
    <property type="component" value="Unassembled WGS sequence"/>
</dbReference>
<proteinExistence type="predicted"/>
<dbReference type="RefSeq" id="WP_267144057.1">
    <property type="nucleotide sequence ID" value="NZ_JAODIL010000080.1"/>
</dbReference>
<dbReference type="AlphaFoldDB" id="A0A9J6PWH0"/>
<accession>A0A9J6PWH0</accession>
<name>A0A9J6PWH0_9GAMM</name>
<gene>
    <name evidence="1" type="ORF">N5923_21455</name>
</gene>